<keyword evidence="10" id="KW-1185">Reference proteome</keyword>
<dbReference type="InterPro" id="IPR000515">
    <property type="entry name" value="MetI-like"/>
</dbReference>
<feature type="transmembrane region" description="Helical" evidence="7">
    <location>
        <begin position="99"/>
        <end position="124"/>
    </location>
</feature>
<gene>
    <name evidence="9" type="ORF">GC097_32975</name>
</gene>
<dbReference type="PROSITE" id="PS50928">
    <property type="entry name" value="ABC_TM1"/>
    <property type="match status" value="1"/>
</dbReference>
<keyword evidence="5 7" id="KW-1133">Transmembrane helix</keyword>
<protein>
    <submittedName>
        <fullName evidence="9">ABC transporter permease subunit</fullName>
    </submittedName>
</protein>
<dbReference type="PANTHER" id="PTHR43386">
    <property type="entry name" value="OLIGOPEPTIDE TRANSPORT SYSTEM PERMEASE PROTEIN APPC"/>
    <property type="match status" value="1"/>
</dbReference>
<keyword evidence="2 7" id="KW-0813">Transport</keyword>
<evidence type="ECO:0000256" key="3">
    <source>
        <dbReference type="ARBA" id="ARBA00022475"/>
    </source>
</evidence>
<evidence type="ECO:0000313" key="9">
    <source>
        <dbReference type="EMBL" id="NOV04785.1"/>
    </source>
</evidence>
<comment type="similarity">
    <text evidence="7">Belongs to the binding-protein-dependent transport system permease family.</text>
</comment>
<dbReference type="InterPro" id="IPR050366">
    <property type="entry name" value="BP-dependent_transpt_permease"/>
</dbReference>
<evidence type="ECO:0000259" key="8">
    <source>
        <dbReference type="PROSITE" id="PS50928"/>
    </source>
</evidence>
<feature type="transmembrane region" description="Helical" evidence="7">
    <location>
        <begin position="267"/>
        <end position="289"/>
    </location>
</feature>
<organism evidence="9 10">
    <name type="scientific">Paenibacillus planticolens</name>
    <dbReference type="NCBI Taxonomy" id="2654976"/>
    <lineage>
        <taxon>Bacteria</taxon>
        <taxon>Bacillati</taxon>
        <taxon>Bacillota</taxon>
        <taxon>Bacilli</taxon>
        <taxon>Bacillales</taxon>
        <taxon>Paenibacillaceae</taxon>
        <taxon>Paenibacillus</taxon>
    </lineage>
</organism>
<feature type="transmembrane region" description="Helical" evidence="7">
    <location>
        <begin position="210"/>
        <end position="231"/>
    </location>
</feature>
<comment type="subcellular location">
    <subcellularLocation>
        <location evidence="1 7">Cell membrane</location>
        <topology evidence="1 7">Multi-pass membrane protein</topology>
    </subcellularLocation>
</comment>
<sequence length="299" mass="32442">MNKPALMQDQQWIGASASSPGIAKSIWKTVARLSPVGKLALFYLIIIHLFIVVAPWFLGHSPTDTDPLQVTQPASAQHWLGTDELGRDELARVVSGGQITLLVGLSAMALAVVLGGLLGSIAGFFGGTAEYIIMRIVDMMLSIPSFFLILIEITSFGNKPPVVILAVGLTYWPQMARIVHAEVLKWRNSSLVEAETTLGAGPWRILFRHVIPQTFSSIIVLATLGIGWAILAESGLSYLGLGIQPPLASWGNMLQHSQNYIWTAPELAIYPGVLILVTVLAYSLLGESLRDILDPKLKR</sequence>
<evidence type="ECO:0000256" key="6">
    <source>
        <dbReference type="ARBA" id="ARBA00023136"/>
    </source>
</evidence>
<evidence type="ECO:0000313" key="10">
    <source>
        <dbReference type="Proteomes" id="UP000618579"/>
    </source>
</evidence>
<reference evidence="9 10" key="1">
    <citation type="submission" date="2019-10" db="EMBL/GenBank/DDBJ databases">
        <title>Description of Paenibacillus pedi sp. nov.</title>
        <authorList>
            <person name="Carlier A."/>
            <person name="Qi S."/>
        </authorList>
    </citation>
    <scope>NUCLEOTIDE SEQUENCE [LARGE SCALE GENOMIC DNA]</scope>
    <source>
        <strain evidence="9 10">LMG 31457</strain>
    </source>
</reference>
<keyword evidence="6 7" id="KW-0472">Membrane</keyword>
<comment type="caution">
    <text evidence="9">The sequence shown here is derived from an EMBL/GenBank/DDBJ whole genome shotgun (WGS) entry which is preliminary data.</text>
</comment>
<dbReference type="CDD" id="cd06261">
    <property type="entry name" value="TM_PBP2"/>
    <property type="match status" value="1"/>
</dbReference>
<proteinExistence type="inferred from homology"/>
<keyword evidence="4 7" id="KW-0812">Transmembrane</keyword>
<evidence type="ECO:0000256" key="5">
    <source>
        <dbReference type="ARBA" id="ARBA00022989"/>
    </source>
</evidence>
<evidence type="ECO:0000256" key="1">
    <source>
        <dbReference type="ARBA" id="ARBA00004651"/>
    </source>
</evidence>
<dbReference type="Proteomes" id="UP000618579">
    <property type="component" value="Unassembled WGS sequence"/>
</dbReference>
<evidence type="ECO:0000256" key="7">
    <source>
        <dbReference type="RuleBase" id="RU363032"/>
    </source>
</evidence>
<feature type="domain" description="ABC transmembrane type-1" evidence="8">
    <location>
        <begin position="97"/>
        <end position="286"/>
    </location>
</feature>
<feature type="transmembrane region" description="Helical" evidence="7">
    <location>
        <begin position="39"/>
        <end position="58"/>
    </location>
</feature>
<evidence type="ECO:0000256" key="2">
    <source>
        <dbReference type="ARBA" id="ARBA00022448"/>
    </source>
</evidence>
<dbReference type="Gene3D" id="1.10.3720.10">
    <property type="entry name" value="MetI-like"/>
    <property type="match status" value="1"/>
</dbReference>
<dbReference type="RefSeq" id="WP_171687586.1">
    <property type="nucleotide sequence ID" value="NZ_WHNZ01000086.1"/>
</dbReference>
<dbReference type="Pfam" id="PF00528">
    <property type="entry name" value="BPD_transp_1"/>
    <property type="match status" value="1"/>
</dbReference>
<keyword evidence="3" id="KW-1003">Cell membrane</keyword>
<name>A0ABX2A1C3_9BACL</name>
<dbReference type="SUPFAM" id="SSF161098">
    <property type="entry name" value="MetI-like"/>
    <property type="match status" value="1"/>
</dbReference>
<accession>A0ABX2A1C3</accession>
<dbReference type="InterPro" id="IPR035906">
    <property type="entry name" value="MetI-like_sf"/>
</dbReference>
<dbReference type="PANTHER" id="PTHR43386:SF1">
    <property type="entry name" value="D,D-DIPEPTIDE TRANSPORT SYSTEM PERMEASE PROTEIN DDPC-RELATED"/>
    <property type="match status" value="1"/>
</dbReference>
<evidence type="ECO:0000256" key="4">
    <source>
        <dbReference type="ARBA" id="ARBA00022692"/>
    </source>
</evidence>
<dbReference type="EMBL" id="WHNZ01000086">
    <property type="protein sequence ID" value="NOV04785.1"/>
    <property type="molecule type" value="Genomic_DNA"/>
</dbReference>